<dbReference type="AlphaFoldDB" id="A0A1F6DG12"/>
<sequence length="136" mass="15307">MSDCVFCKIVKGEIPSFKVREDDSTLAFLDIHPVNPGHTIVIAKRHSRNIFDVLPEDWDAVTKSVRKLSGVIEKALDADGININMNNREHAGQVVDHLHVHIIPRFKGDGFKLWHQSSYKDGEAVLVQEKILAQLS</sequence>
<dbReference type="PANTHER" id="PTHR46648:SF1">
    <property type="entry name" value="ADENOSINE 5'-MONOPHOSPHORAMIDASE HNT1"/>
    <property type="match status" value="1"/>
</dbReference>
<dbReference type="InterPro" id="IPR039384">
    <property type="entry name" value="HINT"/>
</dbReference>
<organism evidence="5 6">
    <name type="scientific">Candidatus Kaiserbacteria bacterium RIFCSPHIGHO2_02_FULL_49_16</name>
    <dbReference type="NCBI Taxonomy" id="1798490"/>
    <lineage>
        <taxon>Bacteria</taxon>
        <taxon>Candidatus Kaiseribacteriota</taxon>
    </lineage>
</organism>
<dbReference type="InterPro" id="IPR011146">
    <property type="entry name" value="HIT-like"/>
</dbReference>
<comment type="caution">
    <text evidence="5">The sequence shown here is derived from an EMBL/GenBank/DDBJ whole genome shotgun (WGS) entry which is preliminary data.</text>
</comment>
<feature type="domain" description="HIT" evidence="4">
    <location>
        <begin position="5"/>
        <end position="112"/>
    </location>
</feature>
<dbReference type="Proteomes" id="UP000178042">
    <property type="component" value="Unassembled WGS sequence"/>
</dbReference>
<dbReference type="InterPro" id="IPR036265">
    <property type="entry name" value="HIT-like_sf"/>
</dbReference>
<dbReference type="GO" id="GO:0009117">
    <property type="term" value="P:nucleotide metabolic process"/>
    <property type="evidence" value="ECO:0007669"/>
    <property type="project" value="TreeGrafter"/>
</dbReference>
<dbReference type="InterPro" id="IPR001310">
    <property type="entry name" value="Histidine_triad_HIT"/>
</dbReference>
<dbReference type="PROSITE" id="PS51084">
    <property type="entry name" value="HIT_2"/>
    <property type="match status" value="1"/>
</dbReference>
<protein>
    <recommendedName>
        <fullName evidence="4">HIT domain-containing protein</fullName>
    </recommendedName>
</protein>
<dbReference type="PROSITE" id="PS00892">
    <property type="entry name" value="HIT_1"/>
    <property type="match status" value="1"/>
</dbReference>
<evidence type="ECO:0000259" key="4">
    <source>
        <dbReference type="PROSITE" id="PS51084"/>
    </source>
</evidence>
<evidence type="ECO:0000313" key="5">
    <source>
        <dbReference type="EMBL" id="OGG60331.1"/>
    </source>
</evidence>
<dbReference type="GO" id="GO:0003824">
    <property type="term" value="F:catalytic activity"/>
    <property type="evidence" value="ECO:0007669"/>
    <property type="project" value="InterPro"/>
</dbReference>
<proteinExistence type="predicted"/>
<dbReference type="InterPro" id="IPR019808">
    <property type="entry name" value="Histidine_triad_CS"/>
</dbReference>
<evidence type="ECO:0000313" key="6">
    <source>
        <dbReference type="Proteomes" id="UP000178042"/>
    </source>
</evidence>
<evidence type="ECO:0000256" key="1">
    <source>
        <dbReference type="PIRSR" id="PIRSR601310-1"/>
    </source>
</evidence>
<dbReference type="PRINTS" id="PR00332">
    <property type="entry name" value="HISTRIAD"/>
</dbReference>
<dbReference type="SUPFAM" id="SSF54197">
    <property type="entry name" value="HIT-like"/>
    <property type="match status" value="1"/>
</dbReference>
<feature type="active site" description="Tele-AMP-histidine intermediate" evidence="1">
    <location>
        <position position="99"/>
    </location>
</feature>
<evidence type="ECO:0000256" key="3">
    <source>
        <dbReference type="PROSITE-ProRule" id="PRU00464"/>
    </source>
</evidence>
<dbReference type="Gene3D" id="3.30.428.10">
    <property type="entry name" value="HIT-like"/>
    <property type="match status" value="1"/>
</dbReference>
<feature type="short sequence motif" description="Histidine triad motif" evidence="2 3">
    <location>
        <begin position="97"/>
        <end position="101"/>
    </location>
</feature>
<name>A0A1F6DG12_9BACT</name>
<accession>A0A1F6DG12</accession>
<dbReference type="CDD" id="cd01277">
    <property type="entry name" value="HINT_subgroup"/>
    <property type="match status" value="1"/>
</dbReference>
<evidence type="ECO:0000256" key="2">
    <source>
        <dbReference type="PIRSR" id="PIRSR601310-3"/>
    </source>
</evidence>
<dbReference type="Pfam" id="PF01230">
    <property type="entry name" value="HIT"/>
    <property type="match status" value="1"/>
</dbReference>
<dbReference type="PANTHER" id="PTHR46648">
    <property type="entry name" value="HIT FAMILY PROTEIN 1"/>
    <property type="match status" value="1"/>
</dbReference>
<reference evidence="5 6" key="1">
    <citation type="journal article" date="2016" name="Nat. Commun.">
        <title>Thousands of microbial genomes shed light on interconnected biogeochemical processes in an aquifer system.</title>
        <authorList>
            <person name="Anantharaman K."/>
            <person name="Brown C.T."/>
            <person name="Hug L.A."/>
            <person name="Sharon I."/>
            <person name="Castelle C.J."/>
            <person name="Probst A.J."/>
            <person name="Thomas B.C."/>
            <person name="Singh A."/>
            <person name="Wilkins M.J."/>
            <person name="Karaoz U."/>
            <person name="Brodie E.L."/>
            <person name="Williams K.H."/>
            <person name="Hubbard S.S."/>
            <person name="Banfield J.F."/>
        </authorList>
    </citation>
    <scope>NUCLEOTIDE SEQUENCE [LARGE SCALE GENOMIC DNA]</scope>
</reference>
<dbReference type="EMBL" id="MFLD01000018">
    <property type="protein sequence ID" value="OGG60331.1"/>
    <property type="molecule type" value="Genomic_DNA"/>
</dbReference>
<gene>
    <name evidence="5" type="ORF">A3C86_04990</name>
</gene>